<gene>
    <name evidence="2" type="ORF">E2C01_059402</name>
</gene>
<organism evidence="2 3">
    <name type="scientific">Portunus trituberculatus</name>
    <name type="common">Swimming crab</name>
    <name type="synonym">Neptunus trituberculatus</name>
    <dbReference type="NCBI Taxonomy" id="210409"/>
    <lineage>
        <taxon>Eukaryota</taxon>
        <taxon>Metazoa</taxon>
        <taxon>Ecdysozoa</taxon>
        <taxon>Arthropoda</taxon>
        <taxon>Crustacea</taxon>
        <taxon>Multicrustacea</taxon>
        <taxon>Malacostraca</taxon>
        <taxon>Eumalacostraca</taxon>
        <taxon>Eucarida</taxon>
        <taxon>Decapoda</taxon>
        <taxon>Pleocyemata</taxon>
        <taxon>Brachyura</taxon>
        <taxon>Eubrachyura</taxon>
        <taxon>Portunoidea</taxon>
        <taxon>Portunidae</taxon>
        <taxon>Portuninae</taxon>
        <taxon>Portunus</taxon>
    </lineage>
</organism>
<dbReference type="EMBL" id="VSRR010023137">
    <property type="protein sequence ID" value="MPC65269.1"/>
    <property type="molecule type" value="Genomic_DNA"/>
</dbReference>
<comment type="caution">
    <text evidence="2">The sequence shown here is derived from an EMBL/GenBank/DDBJ whole genome shotgun (WGS) entry which is preliminary data.</text>
</comment>
<keyword evidence="3" id="KW-1185">Reference proteome</keyword>
<evidence type="ECO:0000313" key="3">
    <source>
        <dbReference type="Proteomes" id="UP000324222"/>
    </source>
</evidence>
<reference evidence="2 3" key="1">
    <citation type="submission" date="2019-05" db="EMBL/GenBank/DDBJ databases">
        <title>Another draft genome of Portunus trituberculatus and its Hox gene families provides insights of decapod evolution.</title>
        <authorList>
            <person name="Jeong J.-H."/>
            <person name="Song I."/>
            <person name="Kim S."/>
            <person name="Choi T."/>
            <person name="Kim D."/>
            <person name="Ryu S."/>
            <person name="Kim W."/>
        </authorList>
    </citation>
    <scope>NUCLEOTIDE SEQUENCE [LARGE SCALE GENOMIC DNA]</scope>
    <source>
        <tissue evidence="2">Muscle</tissue>
    </source>
</reference>
<sequence>MAFTSQPCLGIAKAIYEYDQNCNLVSYLLAKGFSPPVVVMWKAAGMCRPRLIHSRHRTQNKGMVLSQNRDGEAFPPSRPQPAGTHSPAAIVSKCRHNRHTFFFALYSPRLDVRVSLTQKRTDPSGGARRGAALPLWDGRKMSCPRRIKPEISTAPGTPALGGKNHD</sequence>
<protein>
    <submittedName>
        <fullName evidence="2">Uncharacterized protein</fullName>
    </submittedName>
</protein>
<name>A0A5B7H5Z9_PORTR</name>
<proteinExistence type="predicted"/>
<evidence type="ECO:0000256" key="1">
    <source>
        <dbReference type="SAM" id="MobiDB-lite"/>
    </source>
</evidence>
<evidence type="ECO:0000313" key="2">
    <source>
        <dbReference type="EMBL" id="MPC65269.1"/>
    </source>
</evidence>
<accession>A0A5B7H5Z9</accession>
<dbReference type="Proteomes" id="UP000324222">
    <property type="component" value="Unassembled WGS sequence"/>
</dbReference>
<dbReference type="AlphaFoldDB" id="A0A5B7H5Z9"/>
<feature type="region of interest" description="Disordered" evidence="1">
    <location>
        <begin position="144"/>
        <end position="166"/>
    </location>
</feature>